<keyword evidence="3" id="KW-1185">Reference proteome</keyword>
<sequence length="259" mass="29645">MRVFYFLLCSFPLISHASLDDFLQRQNAFTEIASSRCNTEWVEGQDYTVNVNADGSVKLNLIGRKGAGLAGGIIFTKKEWEGQQRVIIEDQLEENKGRRDCIGRETEKLDKAWIDSNKSSSVNPLKKTQDYINSINMALYRSQVQVTVFVVTNHRTGDKRVVNLSAFNRYTGLIKNVFSKFSSGIHTNEFDSQYIYDRHCADIASYYEALNIVYSTNNHRININTNERQIADICFNKGVFPYPMPLSEIIQENLYSASF</sequence>
<protein>
    <submittedName>
        <fullName evidence="2">Uncharacterized protein</fullName>
    </submittedName>
</protein>
<dbReference type="RefSeq" id="WP_036750726.1">
    <property type="nucleotide sequence ID" value="NZ_JAGSGC010000012.1"/>
</dbReference>
<dbReference type="AlphaFoldDB" id="A0A066RY34"/>
<dbReference type="Proteomes" id="UP000027192">
    <property type="component" value="Unassembled WGS sequence"/>
</dbReference>
<dbReference type="EMBL" id="JMIB01000010">
    <property type="protein sequence ID" value="KDM92288.1"/>
    <property type="molecule type" value="Genomic_DNA"/>
</dbReference>
<proteinExistence type="predicted"/>
<evidence type="ECO:0000313" key="3">
    <source>
        <dbReference type="Proteomes" id="UP000027192"/>
    </source>
</evidence>
<accession>A0A066RY34</accession>
<organism evidence="2 3">
    <name type="scientific">Photobacterium galatheae</name>
    <dbReference type="NCBI Taxonomy" id="1654360"/>
    <lineage>
        <taxon>Bacteria</taxon>
        <taxon>Pseudomonadati</taxon>
        <taxon>Pseudomonadota</taxon>
        <taxon>Gammaproteobacteria</taxon>
        <taxon>Vibrionales</taxon>
        <taxon>Vibrionaceae</taxon>
        <taxon>Photobacterium</taxon>
    </lineage>
</organism>
<evidence type="ECO:0000256" key="1">
    <source>
        <dbReference type="SAM" id="SignalP"/>
    </source>
</evidence>
<comment type="caution">
    <text evidence="2">The sequence shown here is derived from an EMBL/GenBank/DDBJ whole genome shotgun (WGS) entry which is preliminary data.</text>
</comment>
<name>A0A066RY34_9GAMM</name>
<feature type="signal peptide" evidence="1">
    <location>
        <begin position="1"/>
        <end position="17"/>
    </location>
</feature>
<keyword evidence="1" id="KW-0732">Signal</keyword>
<reference evidence="2 3" key="1">
    <citation type="submission" date="2014-04" db="EMBL/GenBank/DDBJ databases">
        <title>Draft genome sequence of Photobacterium halotolerans S2753: a solonamide, ngercheumicin and holomycin producer.</title>
        <authorList>
            <person name="Machado H.R."/>
            <person name="Gram L."/>
        </authorList>
    </citation>
    <scope>NUCLEOTIDE SEQUENCE [LARGE SCALE GENOMIC DNA]</scope>
    <source>
        <strain evidence="2 3">S2753</strain>
    </source>
</reference>
<feature type="chain" id="PRO_5001630765" evidence="1">
    <location>
        <begin position="18"/>
        <end position="259"/>
    </location>
</feature>
<evidence type="ECO:0000313" key="2">
    <source>
        <dbReference type="EMBL" id="KDM92288.1"/>
    </source>
</evidence>
<gene>
    <name evidence="2" type="ORF">EA58_07295</name>
</gene>